<evidence type="ECO:0000256" key="2">
    <source>
        <dbReference type="ARBA" id="ARBA00022490"/>
    </source>
</evidence>
<evidence type="ECO:0000256" key="9">
    <source>
        <dbReference type="PROSITE-ProRule" id="PRU01248"/>
    </source>
</evidence>
<dbReference type="GO" id="GO:0015074">
    <property type="term" value="P:DNA integration"/>
    <property type="evidence" value="ECO:0007669"/>
    <property type="project" value="UniProtKB-KW"/>
</dbReference>
<evidence type="ECO:0000256" key="7">
    <source>
        <dbReference type="ARBA" id="ARBA00023172"/>
    </source>
</evidence>
<feature type="domain" description="Core-binding (CB)" evidence="11">
    <location>
        <begin position="1"/>
        <end position="86"/>
    </location>
</feature>
<dbReference type="InterPro" id="IPR011010">
    <property type="entry name" value="DNA_brk_join_enz"/>
</dbReference>
<evidence type="ECO:0000256" key="4">
    <source>
        <dbReference type="ARBA" id="ARBA00022829"/>
    </source>
</evidence>
<evidence type="ECO:0000256" key="1">
    <source>
        <dbReference type="ARBA" id="ARBA00004496"/>
    </source>
</evidence>
<evidence type="ECO:0000313" key="13">
    <source>
        <dbReference type="Proteomes" id="UP000306980"/>
    </source>
</evidence>
<dbReference type="PANTHER" id="PTHR30349">
    <property type="entry name" value="PHAGE INTEGRASE-RELATED"/>
    <property type="match status" value="1"/>
</dbReference>
<keyword evidence="3" id="KW-0132">Cell division</keyword>
<dbReference type="AlphaFoldDB" id="A0A5S3QN05"/>
<dbReference type="SUPFAM" id="SSF56349">
    <property type="entry name" value="DNA breaking-rejoining enzymes"/>
    <property type="match status" value="1"/>
</dbReference>
<evidence type="ECO:0000256" key="3">
    <source>
        <dbReference type="ARBA" id="ARBA00022618"/>
    </source>
</evidence>
<feature type="domain" description="Tyr recombinase" evidence="10">
    <location>
        <begin position="113"/>
        <end position="300"/>
    </location>
</feature>
<dbReference type="Gene3D" id="1.10.443.10">
    <property type="entry name" value="Intergrase catalytic core"/>
    <property type="match status" value="1"/>
</dbReference>
<dbReference type="InterPro" id="IPR044068">
    <property type="entry name" value="CB"/>
</dbReference>
<organism evidence="12 13">
    <name type="scientific">Lentibacillus cibarius</name>
    <dbReference type="NCBI Taxonomy" id="2583219"/>
    <lineage>
        <taxon>Bacteria</taxon>
        <taxon>Bacillati</taxon>
        <taxon>Bacillota</taxon>
        <taxon>Bacilli</taxon>
        <taxon>Bacillales</taxon>
        <taxon>Bacillaceae</taxon>
        <taxon>Lentibacillus</taxon>
    </lineage>
</organism>
<dbReference type="EMBL" id="VCIA01000001">
    <property type="protein sequence ID" value="TMN21866.1"/>
    <property type="molecule type" value="Genomic_DNA"/>
</dbReference>
<dbReference type="PANTHER" id="PTHR30349:SF77">
    <property type="entry name" value="TYROSINE RECOMBINASE XERC"/>
    <property type="match status" value="1"/>
</dbReference>
<keyword evidence="5" id="KW-0229">DNA integration</keyword>
<dbReference type="Proteomes" id="UP000306980">
    <property type="component" value="Unassembled WGS sequence"/>
</dbReference>
<dbReference type="InterPro" id="IPR010998">
    <property type="entry name" value="Integrase_recombinase_N"/>
</dbReference>
<reference evidence="12 13" key="1">
    <citation type="submission" date="2019-05" db="EMBL/GenBank/DDBJ databases">
        <title>Genomic analysis of Lentibacillus sp. NKC220-2.</title>
        <authorList>
            <person name="Oh Y.J."/>
        </authorList>
    </citation>
    <scope>NUCLEOTIDE SEQUENCE [LARGE SCALE GENOMIC DNA]</scope>
    <source>
        <strain evidence="12 13">NKC220-2</strain>
    </source>
</reference>
<keyword evidence="2" id="KW-0963">Cytoplasm</keyword>
<evidence type="ECO:0000256" key="5">
    <source>
        <dbReference type="ARBA" id="ARBA00022908"/>
    </source>
</evidence>
<dbReference type="InterPro" id="IPR004107">
    <property type="entry name" value="Integrase_SAM-like_N"/>
</dbReference>
<dbReference type="GO" id="GO:0051301">
    <property type="term" value="P:cell division"/>
    <property type="evidence" value="ECO:0007669"/>
    <property type="project" value="UniProtKB-KW"/>
</dbReference>
<dbReference type="RefSeq" id="WP_138602687.1">
    <property type="nucleotide sequence ID" value="NZ_VCIA01000001.1"/>
</dbReference>
<evidence type="ECO:0000259" key="11">
    <source>
        <dbReference type="PROSITE" id="PS51900"/>
    </source>
</evidence>
<keyword evidence="7" id="KW-0233">DNA recombination</keyword>
<dbReference type="CDD" id="cd00397">
    <property type="entry name" value="DNA_BRE_C"/>
    <property type="match status" value="1"/>
</dbReference>
<proteinExistence type="predicted"/>
<accession>A0A5S3QN05</accession>
<dbReference type="InterPro" id="IPR013762">
    <property type="entry name" value="Integrase-like_cat_sf"/>
</dbReference>
<keyword evidence="8" id="KW-0131">Cell cycle</keyword>
<sequence length="302" mass="35504">MNHLIEGFLNFLFEDAKSDQTITAYRTSLNQFVEWLDKSENDITINQIKPIDIKEYLNYLRHQRNRSQATINKYTAALKSFFKYLEDQGTVQANPASRIKIQRINRTDHIYNNKEKWLTKEEQERFISYLDLEQSEFKRLRNLAVVDLMLYCGLRVHEVSALKVHDLVLKGGDIQIFVLGKGSKFAGLTLVKKHSRNVRKWLKYRQTLTKPIHINSTYLFVSERTGVFTDRGIQKMLTKYGKLASMENITPHRFRHSFCKNLANDGTPIEVIKRLARHESVETTMIYVDSSYEEQMEALQRM</sequence>
<dbReference type="Pfam" id="PF00589">
    <property type="entry name" value="Phage_integrase"/>
    <property type="match status" value="1"/>
</dbReference>
<evidence type="ECO:0000259" key="10">
    <source>
        <dbReference type="PROSITE" id="PS51898"/>
    </source>
</evidence>
<dbReference type="GO" id="GO:0007059">
    <property type="term" value="P:chromosome segregation"/>
    <property type="evidence" value="ECO:0007669"/>
    <property type="project" value="UniProtKB-KW"/>
</dbReference>
<comment type="caution">
    <text evidence="12">The sequence shown here is derived from an EMBL/GenBank/DDBJ whole genome shotgun (WGS) entry which is preliminary data.</text>
</comment>
<dbReference type="GO" id="GO:0003677">
    <property type="term" value="F:DNA binding"/>
    <property type="evidence" value="ECO:0007669"/>
    <property type="project" value="UniProtKB-UniRule"/>
</dbReference>
<gene>
    <name evidence="12" type="ORF">FFL34_06860</name>
</gene>
<dbReference type="PROSITE" id="PS51900">
    <property type="entry name" value="CB"/>
    <property type="match status" value="1"/>
</dbReference>
<dbReference type="Pfam" id="PF02899">
    <property type="entry name" value="Phage_int_SAM_1"/>
    <property type="match status" value="1"/>
</dbReference>
<dbReference type="GO" id="GO:0006310">
    <property type="term" value="P:DNA recombination"/>
    <property type="evidence" value="ECO:0007669"/>
    <property type="project" value="UniProtKB-KW"/>
</dbReference>
<keyword evidence="4" id="KW-0159">Chromosome partition</keyword>
<dbReference type="Gene3D" id="1.10.150.130">
    <property type="match status" value="1"/>
</dbReference>
<dbReference type="OrthoDB" id="184666at2"/>
<evidence type="ECO:0000313" key="12">
    <source>
        <dbReference type="EMBL" id="TMN21866.1"/>
    </source>
</evidence>
<dbReference type="PROSITE" id="PS51898">
    <property type="entry name" value="TYR_RECOMBINASE"/>
    <property type="match status" value="1"/>
</dbReference>
<evidence type="ECO:0000256" key="8">
    <source>
        <dbReference type="ARBA" id="ARBA00023306"/>
    </source>
</evidence>
<keyword evidence="6 9" id="KW-0238">DNA-binding</keyword>
<comment type="subcellular location">
    <subcellularLocation>
        <location evidence="1">Cytoplasm</location>
    </subcellularLocation>
</comment>
<dbReference type="InterPro" id="IPR002104">
    <property type="entry name" value="Integrase_catalytic"/>
</dbReference>
<evidence type="ECO:0000256" key="6">
    <source>
        <dbReference type="ARBA" id="ARBA00023125"/>
    </source>
</evidence>
<protein>
    <submittedName>
        <fullName evidence="12">Integrase</fullName>
    </submittedName>
</protein>
<name>A0A5S3QN05_9BACI</name>
<dbReference type="GO" id="GO:0005737">
    <property type="term" value="C:cytoplasm"/>
    <property type="evidence" value="ECO:0007669"/>
    <property type="project" value="UniProtKB-SubCell"/>
</dbReference>
<dbReference type="InterPro" id="IPR050090">
    <property type="entry name" value="Tyrosine_recombinase_XerCD"/>
</dbReference>